<organism evidence="1 2">
    <name type="scientific">Zea mays</name>
    <name type="common">Maize</name>
    <dbReference type="NCBI Taxonomy" id="4577"/>
    <lineage>
        <taxon>Eukaryota</taxon>
        <taxon>Viridiplantae</taxon>
        <taxon>Streptophyta</taxon>
        <taxon>Embryophyta</taxon>
        <taxon>Tracheophyta</taxon>
        <taxon>Spermatophyta</taxon>
        <taxon>Magnoliopsida</taxon>
        <taxon>Liliopsida</taxon>
        <taxon>Poales</taxon>
        <taxon>Poaceae</taxon>
        <taxon>PACMAD clade</taxon>
        <taxon>Panicoideae</taxon>
        <taxon>Andropogonodae</taxon>
        <taxon>Andropogoneae</taxon>
        <taxon>Tripsacinae</taxon>
        <taxon>Zea</taxon>
    </lineage>
</organism>
<dbReference type="InParanoid" id="A0A804Q061"/>
<evidence type="ECO:0000313" key="1">
    <source>
        <dbReference type="EnsemblPlants" id="Zm00001eb287720_P001"/>
    </source>
</evidence>
<reference evidence="1" key="2">
    <citation type="submission" date="2019-07" db="EMBL/GenBank/DDBJ databases">
        <authorList>
            <person name="Seetharam A."/>
            <person name="Woodhouse M."/>
            <person name="Cannon E."/>
        </authorList>
    </citation>
    <scope>NUCLEOTIDE SEQUENCE [LARGE SCALE GENOMIC DNA]</scope>
    <source>
        <strain evidence="1">cv. B73</strain>
    </source>
</reference>
<name>A0A804Q061_MAIZE</name>
<accession>A0A804Q061</accession>
<keyword evidence="2" id="KW-1185">Reference proteome</keyword>
<protein>
    <submittedName>
        <fullName evidence="1">Uncharacterized protein</fullName>
    </submittedName>
</protein>
<evidence type="ECO:0000313" key="2">
    <source>
        <dbReference type="Proteomes" id="UP000007305"/>
    </source>
</evidence>
<sequence>MRGCLFPSRSSRFAALLSVCRAARAPASECLPLPDVFVGDKGRPEAVAPPPRHGSPETYTKTGSKTCKIATASHSILCSNVNLIICEYSPSELRGGLPSSKNLKEIKVCQVLEKDVSVLWVYLVGWLETQAGNALARGSTGGLFDCSWLKVTHNSNCYLVFLAIKSGQRWCTILTIVWCTWL</sequence>
<dbReference type="Proteomes" id="UP000007305">
    <property type="component" value="Chromosome 6"/>
</dbReference>
<dbReference type="AlphaFoldDB" id="A0A804Q061"/>
<proteinExistence type="predicted"/>
<reference evidence="1" key="3">
    <citation type="submission" date="2021-05" db="UniProtKB">
        <authorList>
            <consortium name="EnsemblPlants"/>
        </authorList>
    </citation>
    <scope>IDENTIFICATION</scope>
    <source>
        <strain evidence="1">cv. B73</strain>
    </source>
</reference>
<reference evidence="2" key="1">
    <citation type="journal article" date="2009" name="Science">
        <title>The B73 maize genome: complexity, diversity, and dynamics.</title>
        <authorList>
            <person name="Schnable P.S."/>
            <person name="Ware D."/>
            <person name="Fulton R.S."/>
            <person name="Stein J.C."/>
            <person name="Wei F."/>
            <person name="Pasternak S."/>
            <person name="Liang C."/>
            <person name="Zhang J."/>
            <person name="Fulton L."/>
            <person name="Graves T.A."/>
            <person name="Minx P."/>
            <person name="Reily A.D."/>
            <person name="Courtney L."/>
            <person name="Kruchowski S.S."/>
            <person name="Tomlinson C."/>
            <person name="Strong C."/>
            <person name="Delehaunty K."/>
            <person name="Fronick C."/>
            <person name="Courtney B."/>
            <person name="Rock S.M."/>
            <person name="Belter E."/>
            <person name="Du F."/>
            <person name="Kim K."/>
            <person name="Abbott R.M."/>
            <person name="Cotton M."/>
            <person name="Levy A."/>
            <person name="Marchetto P."/>
            <person name="Ochoa K."/>
            <person name="Jackson S.M."/>
            <person name="Gillam B."/>
            <person name="Chen W."/>
            <person name="Yan L."/>
            <person name="Higginbotham J."/>
            <person name="Cardenas M."/>
            <person name="Waligorski J."/>
            <person name="Applebaum E."/>
            <person name="Phelps L."/>
            <person name="Falcone J."/>
            <person name="Kanchi K."/>
            <person name="Thane T."/>
            <person name="Scimone A."/>
            <person name="Thane N."/>
            <person name="Henke J."/>
            <person name="Wang T."/>
            <person name="Ruppert J."/>
            <person name="Shah N."/>
            <person name="Rotter K."/>
            <person name="Hodges J."/>
            <person name="Ingenthron E."/>
            <person name="Cordes M."/>
            <person name="Kohlberg S."/>
            <person name="Sgro J."/>
            <person name="Delgado B."/>
            <person name="Mead K."/>
            <person name="Chinwalla A."/>
            <person name="Leonard S."/>
            <person name="Crouse K."/>
            <person name="Collura K."/>
            <person name="Kudrna D."/>
            <person name="Currie J."/>
            <person name="He R."/>
            <person name="Angelova A."/>
            <person name="Rajasekar S."/>
            <person name="Mueller T."/>
            <person name="Lomeli R."/>
            <person name="Scara G."/>
            <person name="Ko A."/>
            <person name="Delaney K."/>
            <person name="Wissotski M."/>
            <person name="Lopez G."/>
            <person name="Campos D."/>
            <person name="Braidotti M."/>
            <person name="Ashley E."/>
            <person name="Golser W."/>
            <person name="Kim H."/>
            <person name="Lee S."/>
            <person name="Lin J."/>
            <person name="Dujmic Z."/>
            <person name="Kim W."/>
            <person name="Talag J."/>
            <person name="Zuccolo A."/>
            <person name="Fan C."/>
            <person name="Sebastian A."/>
            <person name="Kramer M."/>
            <person name="Spiegel L."/>
            <person name="Nascimento L."/>
            <person name="Zutavern T."/>
            <person name="Miller B."/>
            <person name="Ambroise C."/>
            <person name="Muller S."/>
            <person name="Spooner W."/>
            <person name="Narechania A."/>
            <person name="Ren L."/>
            <person name="Wei S."/>
            <person name="Kumari S."/>
            <person name="Faga B."/>
            <person name="Levy M.J."/>
            <person name="McMahan L."/>
            <person name="Van Buren P."/>
            <person name="Vaughn M.W."/>
            <person name="Ying K."/>
            <person name="Yeh C.-T."/>
            <person name="Emrich S.J."/>
            <person name="Jia Y."/>
            <person name="Kalyanaraman A."/>
            <person name="Hsia A.-P."/>
            <person name="Barbazuk W.B."/>
            <person name="Baucom R.S."/>
            <person name="Brutnell T.P."/>
            <person name="Carpita N.C."/>
            <person name="Chaparro C."/>
            <person name="Chia J.-M."/>
            <person name="Deragon J.-M."/>
            <person name="Estill J.C."/>
            <person name="Fu Y."/>
            <person name="Jeddeloh J.A."/>
            <person name="Han Y."/>
            <person name="Lee H."/>
            <person name="Li P."/>
            <person name="Lisch D.R."/>
            <person name="Liu S."/>
            <person name="Liu Z."/>
            <person name="Nagel D.H."/>
            <person name="McCann M.C."/>
            <person name="SanMiguel P."/>
            <person name="Myers A.M."/>
            <person name="Nettleton D."/>
            <person name="Nguyen J."/>
            <person name="Penning B.W."/>
            <person name="Ponnala L."/>
            <person name="Schneider K.L."/>
            <person name="Schwartz D.C."/>
            <person name="Sharma A."/>
            <person name="Soderlund C."/>
            <person name="Springer N.M."/>
            <person name="Sun Q."/>
            <person name="Wang H."/>
            <person name="Waterman M."/>
            <person name="Westerman R."/>
            <person name="Wolfgruber T.K."/>
            <person name="Yang L."/>
            <person name="Yu Y."/>
            <person name="Zhang L."/>
            <person name="Zhou S."/>
            <person name="Zhu Q."/>
            <person name="Bennetzen J.L."/>
            <person name="Dawe R.K."/>
            <person name="Jiang J."/>
            <person name="Jiang N."/>
            <person name="Presting G.G."/>
            <person name="Wessler S.R."/>
            <person name="Aluru S."/>
            <person name="Martienssen R.A."/>
            <person name="Clifton S.W."/>
            <person name="McCombie W.R."/>
            <person name="Wing R.A."/>
            <person name="Wilson R.K."/>
        </authorList>
    </citation>
    <scope>NUCLEOTIDE SEQUENCE [LARGE SCALE GENOMIC DNA]</scope>
    <source>
        <strain evidence="2">cv. B73</strain>
    </source>
</reference>
<dbReference type="EnsemblPlants" id="Zm00001eb287720_T001">
    <property type="protein sequence ID" value="Zm00001eb287720_P001"/>
    <property type="gene ID" value="Zm00001eb287720"/>
</dbReference>
<dbReference type="Gramene" id="Zm00001eb287720_T001">
    <property type="protein sequence ID" value="Zm00001eb287720_P001"/>
    <property type="gene ID" value="Zm00001eb287720"/>
</dbReference>